<gene>
    <name evidence="1" type="ORF">L6164_002916</name>
</gene>
<dbReference type="EMBL" id="CM039427">
    <property type="protein sequence ID" value="KAI4354015.1"/>
    <property type="molecule type" value="Genomic_DNA"/>
</dbReference>
<proteinExistence type="predicted"/>
<accession>A0ACB9Q0A1</accession>
<name>A0ACB9Q0A1_BAUVA</name>
<keyword evidence="2" id="KW-1185">Reference proteome</keyword>
<organism evidence="1 2">
    <name type="scientific">Bauhinia variegata</name>
    <name type="common">Purple orchid tree</name>
    <name type="synonym">Phanera variegata</name>
    <dbReference type="NCBI Taxonomy" id="167791"/>
    <lineage>
        <taxon>Eukaryota</taxon>
        <taxon>Viridiplantae</taxon>
        <taxon>Streptophyta</taxon>
        <taxon>Embryophyta</taxon>
        <taxon>Tracheophyta</taxon>
        <taxon>Spermatophyta</taxon>
        <taxon>Magnoliopsida</taxon>
        <taxon>eudicotyledons</taxon>
        <taxon>Gunneridae</taxon>
        <taxon>Pentapetalae</taxon>
        <taxon>rosids</taxon>
        <taxon>fabids</taxon>
        <taxon>Fabales</taxon>
        <taxon>Fabaceae</taxon>
        <taxon>Cercidoideae</taxon>
        <taxon>Cercideae</taxon>
        <taxon>Bauhiniinae</taxon>
        <taxon>Bauhinia</taxon>
    </lineage>
</organism>
<sequence>MLENPPPSILSAPADSPAVVKRYAPPNQRNRSNNRRKSSDRLDRTNSLGNDLEKNQVFSSRNVPVADRRDASSSNRLNENHYSGIITLEGCSSSAAYRLLNDRWTAVMRSYDDPIDSSEKPVMYMGGTSAWGQFRPPHQIMASTASTSSSMDFLGELRRAMHSASSGFNS</sequence>
<evidence type="ECO:0000313" key="1">
    <source>
        <dbReference type="EMBL" id="KAI4354015.1"/>
    </source>
</evidence>
<dbReference type="Proteomes" id="UP000828941">
    <property type="component" value="Chromosome 2"/>
</dbReference>
<comment type="caution">
    <text evidence="1">The sequence shown here is derived from an EMBL/GenBank/DDBJ whole genome shotgun (WGS) entry which is preliminary data.</text>
</comment>
<evidence type="ECO:0000313" key="2">
    <source>
        <dbReference type="Proteomes" id="UP000828941"/>
    </source>
</evidence>
<protein>
    <submittedName>
        <fullName evidence="1">Uncharacterized protein</fullName>
    </submittedName>
</protein>
<reference evidence="1 2" key="1">
    <citation type="journal article" date="2022" name="DNA Res.">
        <title>Chromosomal-level genome assembly of the orchid tree Bauhinia variegata (Leguminosae; Cercidoideae) supports the allotetraploid origin hypothesis of Bauhinia.</title>
        <authorList>
            <person name="Zhong Y."/>
            <person name="Chen Y."/>
            <person name="Zheng D."/>
            <person name="Pang J."/>
            <person name="Liu Y."/>
            <person name="Luo S."/>
            <person name="Meng S."/>
            <person name="Qian L."/>
            <person name="Wei D."/>
            <person name="Dai S."/>
            <person name="Zhou R."/>
        </authorList>
    </citation>
    <scope>NUCLEOTIDE SEQUENCE [LARGE SCALE GENOMIC DNA]</scope>
    <source>
        <strain evidence="1">BV-YZ2020</strain>
    </source>
</reference>